<keyword evidence="1" id="KW-0732">Signal</keyword>
<feature type="chain" id="PRO_5035936044" evidence="1">
    <location>
        <begin position="26"/>
        <end position="55"/>
    </location>
</feature>
<evidence type="ECO:0000313" key="2">
    <source>
        <dbReference type="EMBL" id="KAH7427832.1"/>
    </source>
</evidence>
<organism evidence="2 3">
    <name type="scientific">Ceratopteris richardii</name>
    <name type="common">Triangle waterfern</name>
    <dbReference type="NCBI Taxonomy" id="49495"/>
    <lineage>
        <taxon>Eukaryota</taxon>
        <taxon>Viridiplantae</taxon>
        <taxon>Streptophyta</taxon>
        <taxon>Embryophyta</taxon>
        <taxon>Tracheophyta</taxon>
        <taxon>Polypodiopsida</taxon>
        <taxon>Polypodiidae</taxon>
        <taxon>Polypodiales</taxon>
        <taxon>Pteridineae</taxon>
        <taxon>Pteridaceae</taxon>
        <taxon>Parkerioideae</taxon>
        <taxon>Ceratopteris</taxon>
    </lineage>
</organism>
<dbReference type="AlphaFoldDB" id="A0A8T2TY38"/>
<evidence type="ECO:0000313" key="3">
    <source>
        <dbReference type="Proteomes" id="UP000825935"/>
    </source>
</evidence>
<evidence type="ECO:0000256" key="1">
    <source>
        <dbReference type="SAM" id="SignalP"/>
    </source>
</evidence>
<accession>A0A8T2TY38</accession>
<keyword evidence="3" id="KW-1185">Reference proteome</keyword>
<feature type="signal peptide" evidence="1">
    <location>
        <begin position="1"/>
        <end position="25"/>
    </location>
</feature>
<name>A0A8T2TY38_CERRI</name>
<proteinExistence type="predicted"/>
<comment type="caution">
    <text evidence="2">The sequence shown here is derived from an EMBL/GenBank/DDBJ whole genome shotgun (WGS) entry which is preliminary data.</text>
</comment>
<dbReference type="EMBL" id="CM035415">
    <property type="protein sequence ID" value="KAH7427832.1"/>
    <property type="molecule type" value="Genomic_DNA"/>
</dbReference>
<dbReference type="Proteomes" id="UP000825935">
    <property type="component" value="Chromosome 10"/>
</dbReference>
<reference evidence="2" key="1">
    <citation type="submission" date="2021-08" db="EMBL/GenBank/DDBJ databases">
        <title>WGS assembly of Ceratopteris richardii.</title>
        <authorList>
            <person name="Marchant D.B."/>
            <person name="Chen G."/>
            <person name="Jenkins J."/>
            <person name="Shu S."/>
            <person name="Leebens-Mack J."/>
            <person name="Grimwood J."/>
            <person name="Schmutz J."/>
            <person name="Soltis P."/>
            <person name="Soltis D."/>
            <person name="Chen Z.-H."/>
        </authorList>
    </citation>
    <scope>NUCLEOTIDE SEQUENCE</scope>
    <source>
        <strain evidence="2">Whitten #5841</strain>
        <tissue evidence="2">Leaf</tissue>
    </source>
</reference>
<protein>
    <submittedName>
        <fullName evidence="2">Uncharacterized protein</fullName>
    </submittedName>
</protein>
<sequence>MVQAFLPSTFKCSFLLMIHVLRTSTEMELAGRGPVSEQQVRGNICSLFSDLELFI</sequence>
<gene>
    <name evidence="2" type="ORF">KP509_10G062200</name>
</gene>